<comment type="similarity">
    <text evidence="2 9">Belongs to the MGMT family.</text>
</comment>
<dbReference type="InterPro" id="IPR001497">
    <property type="entry name" value="MethylDNA_cys_MeTrfase_AS"/>
</dbReference>
<dbReference type="InterPro" id="IPR014048">
    <property type="entry name" value="MethylDNA_cys_MeTrfase_DNA-bd"/>
</dbReference>
<dbReference type="FunFam" id="1.10.10.10:FF:000214">
    <property type="entry name" value="Methylated-DNA--protein-cysteine methyltransferase"/>
    <property type="match status" value="1"/>
</dbReference>
<dbReference type="Gene3D" id="1.10.10.10">
    <property type="entry name" value="Winged helix-like DNA-binding domain superfamily/Winged helix DNA-binding domain"/>
    <property type="match status" value="1"/>
</dbReference>
<dbReference type="KEGG" id="acae:HYG86_12835"/>
<dbReference type="PANTHER" id="PTHR10815">
    <property type="entry name" value="METHYLATED-DNA--PROTEIN-CYSTEINE METHYLTRANSFERASE"/>
    <property type="match status" value="1"/>
</dbReference>
<dbReference type="CDD" id="cd06445">
    <property type="entry name" value="ATase"/>
    <property type="match status" value="1"/>
</dbReference>
<feature type="active site" description="Nucleophile; methyl group acceptor" evidence="9">
    <location>
        <position position="124"/>
    </location>
</feature>
<sequence>MYYKIIETPIGKLTLICDDISLTSIAFGEKQMSEEFEEKQLHPILVETSRQLSLFFEGKLQEFNIPLNPSGTTFQKAVWDSLKEIPYGKTVSYGDVAKNIGNPKSVRAVGQANNKNPIPIIIPCHRVVGKDGSLVGYGGGLDIKKYLLALEDSTDKGVAL</sequence>
<comment type="catalytic activity">
    <reaction evidence="1 9">
        <text>a 4-O-methyl-thymidine in DNA + L-cysteinyl-[protein] = a thymidine in DNA + S-methyl-L-cysteinyl-[protein]</text>
        <dbReference type="Rhea" id="RHEA:53428"/>
        <dbReference type="Rhea" id="RHEA-COMP:10131"/>
        <dbReference type="Rhea" id="RHEA-COMP:10132"/>
        <dbReference type="Rhea" id="RHEA-COMP:13555"/>
        <dbReference type="Rhea" id="RHEA-COMP:13556"/>
        <dbReference type="ChEBI" id="CHEBI:29950"/>
        <dbReference type="ChEBI" id="CHEBI:82612"/>
        <dbReference type="ChEBI" id="CHEBI:137386"/>
        <dbReference type="ChEBI" id="CHEBI:137387"/>
        <dbReference type="EC" id="2.1.1.63"/>
    </reaction>
</comment>
<dbReference type="Pfam" id="PF01035">
    <property type="entry name" value="DNA_binding_1"/>
    <property type="match status" value="1"/>
</dbReference>
<evidence type="ECO:0000256" key="3">
    <source>
        <dbReference type="ARBA" id="ARBA00022490"/>
    </source>
</evidence>
<evidence type="ECO:0000256" key="4">
    <source>
        <dbReference type="ARBA" id="ARBA00022603"/>
    </source>
</evidence>
<dbReference type="Proteomes" id="UP000516160">
    <property type="component" value="Chromosome"/>
</dbReference>
<evidence type="ECO:0000256" key="9">
    <source>
        <dbReference type="HAMAP-Rule" id="MF_00772"/>
    </source>
</evidence>
<comment type="subcellular location">
    <subcellularLocation>
        <location evidence="9">Cytoplasm</location>
    </subcellularLocation>
</comment>
<evidence type="ECO:0000259" key="11">
    <source>
        <dbReference type="Pfam" id="PF02870"/>
    </source>
</evidence>
<reference evidence="12 13" key="1">
    <citation type="submission" date="2020-07" db="EMBL/GenBank/DDBJ databases">
        <title>Alkalicella. sp. LB2 genome.</title>
        <authorList>
            <person name="Postec A."/>
            <person name="Quemeneur M."/>
        </authorList>
    </citation>
    <scope>NUCLEOTIDE SEQUENCE [LARGE SCALE GENOMIC DNA]</scope>
    <source>
        <strain evidence="12 13">LB2</strain>
    </source>
</reference>
<dbReference type="Gene3D" id="3.30.160.70">
    <property type="entry name" value="Methylated DNA-protein cysteine methyltransferase domain"/>
    <property type="match status" value="1"/>
</dbReference>
<dbReference type="NCBIfam" id="TIGR00589">
    <property type="entry name" value="ogt"/>
    <property type="match status" value="1"/>
</dbReference>
<gene>
    <name evidence="12" type="ORF">HYG86_12835</name>
</gene>
<comment type="catalytic activity">
    <reaction evidence="8 9">
        <text>a 6-O-methyl-2'-deoxyguanosine in DNA + L-cysteinyl-[protein] = S-methyl-L-cysteinyl-[protein] + a 2'-deoxyguanosine in DNA</text>
        <dbReference type="Rhea" id="RHEA:24000"/>
        <dbReference type="Rhea" id="RHEA-COMP:10131"/>
        <dbReference type="Rhea" id="RHEA-COMP:10132"/>
        <dbReference type="Rhea" id="RHEA-COMP:11367"/>
        <dbReference type="Rhea" id="RHEA-COMP:11368"/>
        <dbReference type="ChEBI" id="CHEBI:29950"/>
        <dbReference type="ChEBI" id="CHEBI:82612"/>
        <dbReference type="ChEBI" id="CHEBI:85445"/>
        <dbReference type="ChEBI" id="CHEBI:85448"/>
        <dbReference type="EC" id="2.1.1.63"/>
    </reaction>
</comment>
<dbReference type="GO" id="GO:0005737">
    <property type="term" value="C:cytoplasm"/>
    <property type="evidence" value="ECO:0007669"/>
    <property type="project" value="UniProtKB-SubCell"/>
</dbReference>
<dbReference type="PROSITE" id="PS00374">
    <property type="entry name" value="MGMT"/>
    <property type="match status" value="1"/>
</dbReference>
<dbReference type="InterPro" id="IPR036388">
    <property type="entry name" value="WH-like_DNA-bd_sf"/>
</dbReference>
<dbReference type="HAMAP" id="MF_00772">
    <property type="entry name" value="OGT"/>
    <property type="match status" value="1"/>
</dbReference>
<keyword evidence="3 9" id="KW-0963">Cytoplasm</keyword>
<dbReference type="InterPro" id="IPR036631">
    <property type="entry name" value="MGMT_N_sf"/>
</dbReference>
<dbReference type="GO" id="GO:0006307">
    <property type="term" value="P:DNA alkylation repair"/>
    <property type="evidence" value="ECO:0007669"/>
    <property type="project" value="UniProtKB-UniRule"/>
</dbReference>
<dbReference type="PANTHER" id="PTHR10815:SF13">
    <property type="entry name" value="METHYLATED-DNA--PROTEIN-CYSTEINE METHYLTRANSFERASE"/>
    <property type="match status" value="1"/>
</dbReference>
<dbReference type="AlphaFoldDB" id="A0A7G9WA81"/>
<evidence type="ECO:0000313" key="12">
    <source>
        <dbReference type="EMBL" id="QNO15593.1"/>
    </source>
</evidence>
<dbReference type="InterPro" id="IPR023546">
    <property type="entry name" value="MGMT"/>
</dbReference>
<evidence type="ECO:0000256" key="6">
    <source>
        <dbReference type="ARBA" id="ARBA00022763"/>
    </source>
</evidence>
<dbReference type="GO" id="GO:0003908">
    <property type="term" value="F:methylated-DNA-[protein]-cysteine S-methyltransferase activity"/>
    <property type="evidence" value="ECO:0007669"/>
    <property type="project" value="UniProtKB-UniRule"/>
</dbReference>
<keyword evidence="4 9" id="KW-0489">Methyltransferase</keyword>
<keyword evidence="7 9" id="KW-0234">DNA repair</keyword>
<dbReference type="GO" id="GO:0032259">
    <property type="term" value="P:methylation"/>
    <property type="evidence" value="ECO:0007669"/>
    <property type="project" value="UniProtKB-KW"/>
</dbReference>
<feature type="domain" description="Methylguanine DNA methyltransferase ribonuclease-like" evidence="11">
    <location>
        <begin position="1"/>
        <end position="68"/>
    </location>
</feature>
<evidence type="ECO:0000256" key="5">
    <source>
        <dbReference type="ARBA" id="ARBA00022679"/>
    </source>
</evidence>
<evidence type="ECO:0000256" key="7">
    <source>
        <dbReference type="ARBA" id="ARBA00023204"/>
    </source>
</evidence>
<evidence type="ECO:0000256" key="8">
    <source>
        <dbReference type="ARBA" id="ARBA00049348"/>
    </source>
</evidence>
<evidence type="ECO:0000256" key="1">
    <source>
        <dbReference type="ARBA" id="ARBA00001286"/>
    </source>
</evidence>
<accession>A0A7G9WA81</accession>
<proteinExistence type="inferred from homology"/>
<evidence type="ECO:0000259" key="10">
    <source>
        <dbReference type="Pfam" id="PF01035"/>
    </source>
</evidence>
<keyword evidence="13" id="KW-1185">Reference proteome</keyword>
<dbReference type="InterPro" id="IPR036217">
    <property type="entry name" value="MethylDNA_cys_MeTrfase_DNAb"/>
</dbReference>
<dbReference type="Pfam" id="PF02870">
    <property type="entry name" value="Methyltransf_1N"/>
    <property type="match status" value="1"/>
</dbReference>
<dbReference type="EC" id="2.1.1.63" evidence="9"/>
<comment type="function">
    <text evidence="9">Involved in the cellular defense against the biological effects of O6-methylguanine (O6-MeG) and O4-methylthymine (O4-MeT) in DNA. Repairs the methylated nucleobase in DNA by stoichiometrically transferring the methyl group to a cysteine residue in the enzyme. This is a suicide reaction: the enzyme is irreversibly inactivated.</text>
</comment>
<feature type="domain" description="Methylated-DNA-[protein]-cysteine S-methyltransferase DNA binding" evidence="10">
    <location>
        <begin position="74"/>
        <end position="152"/>
    </location>
</feature>
<comment type="miscellaneous">
    <text evidence="9">This enzyme catalyzes only one turnover and therefore is not strictly catalytic. According to one definition, an enzyme is a biocatalyst that acts repeatedly and over many reaction cycles.</text>
</comment>
<evidence type="ECO:0000256" key="2">
    <source>
        <dbReference type="ARBA" id="ARBA00008711"/>
    </source>
</evidence>
<dbReference type="EMBL" id="CP058559">
    <property type="protein sequence ID" value="QNO15593.1"/>
    <property type="molecule type" value="Genomic_DNA"/>
</dbReference>
<keyword evidence="6 9" id="KW-0227">DNA damage</keyword>
<dbReference type="SUPFAM" id="SSF46767">
    <property type="entry name" value="Methylated DNA-protein cysteine methyltransferase, C-terminal domain"/>
    <property type="match status" value="1"/>
</dbReference>
<keyword evidence="5 9" id="KW-0808">Transferase</keyword>
<name>A0A7G9WA81_ALKCA</name>
<dbReference type="InterPro" id="IPR008332">
    <property type="entry name" value="MethylG_MeTrfase_N"/>
</dbReference>
<protein>
    <recommendedName>
        <fullName evidence="9">Methylated-DNA--protein-cysteine methyltransferase</fullName>
        <ecNumber evidence="9">2.1.1.63</ecNumber>
    </recommendedName>
    <alternativeName>
        <fullName evidence="9">6-O-methylguanine-DNA methyltransferase</fullName>
        <shortName evidence="9">MGMT</shortName>
    </alternativeName>
    <alternativeName>
        <fullName evidence="9">O-6-methylguanine-DNA-alkyltransferase</fullName>
    </alternativeName>
</protein>
<evidence type="ECO:0000313" key="13">
    <source>
        <dbReference type="Proteomes" id="UP000516160"/>
    </source>
</evidence>
<dbReference type="RefSeq" id="WP_213165981.1">
    <property type="nucleotide sequence ID" value="NZ_CP058559.1"/>
</dbReference>
<organism evidence="12 13">
    <name type="scientific">Alkalicella caledoniensis</name>
    <dbReference type="NCBI Taxonomy" id="2731377"/>
    <lineage>
        <taxon>Bacteria</taxon>
        <taxon>Bacillati</taxon>
        <taxon>Bacillota</taxon>
        <taxon>Clostridia</taxon>
        <taxon>Eubacteriales</taxon>
        <taxon>Proteinivoracaceae</taxon>
        <taxon>Alkalicella</taxon>
    </lineage>
</organism>
<dbReference type="SUPFAM" id="SSF53155">
    <property type="entry name" value="Methylated DNA-protein cysteine methyltransferase domain"/>
    <property type="match status" value="1"/>
</dbReference>